<comment type="similarity">
    <text evidence="1">Belongs to the small GTPase superfamily. Rab family.</text>
</comment>
<dbReference type="SMART" id="SM00174">
    <property type="entry name" value="RHO"/>
    <property type="match status" value="1"/>
</dbReference>
<proteinExistence type="inferred from homology"/>
<evidence type="ECO:0000313" key="3">
    <source>
        <dbReference type="Proteomes" id="UP001212841"/>
    </source>
</evidence>
<dbReference type="GO" id="GO:0003924">
    <property type="term" value="F:GTPase activity"/>
    <property type="evidence" value="ECO:0007669"/>
    <property type="project" value="InterPro"/>
</dbReference>
<dbReference type="Gene3D" id="3.40.50.300">
    <property type="entry name" value="P-loop containing nucleotide triphosphate hydrolases"/>
    <property type="match status" value="1"/>
</dbReference>
<dbReference type="InterPro" id="IPR005225">
    <property type="entry name" value="Small_GTP-bd"/>
</dbReference>
<dbReference type="SMART" id="SM00176">
    <property type="entry name" value="RAN"/>
    <property type="match status" value="1"/>
</dbReference>
<sequence length="185" mass="20473">MLLGDSDVGKSQLFQRILRRKFNPAARPTAGIDFGTMTMKIATGKLVKAQVVDTSGLERFRSIIQSYWGLATGAIIVYDITNRTSFNEVRRWVRDFKSKANKAVDPVIMVVGNKTDLGDKYREVPMHEAQAYALAQGFLFMETSAMDNANVELAFSVLLTDVYYVISSHKPAITVSSPQAPSTSL</sequence>
<organism evidence="2 3">
    <name type="scientific">Rhizophlyctis rosea</name>
    <dbReference type="NCBI Taxonomy" id="64517"/>
    <lineage>
        <taxon>Eukaryota</taxon>
        <taxon>Fungi</taxon>
        <taxon>Fungi incertae sedis</taxon>
        <taxon>Chytridiomycota</taxon>
        <taxon>Chytridiomycota incertae sedis</taxon>
        <taxon>Chytridiomycetes</taxon>
        <taxon>Rhizophlyctidales</taxon>
        <taxon>Rhizophlyctidaceae</taxon>
        <taxon>Rhizophlyctis</taxon>
    </lineage>
</organism>
<evidence type="ECO:0000313" key="2">
    <source>
        <dbReference type="EMBL" id="KAJ3031586.1"/>
    </source>
</evidence>
<dbReference type="InterPro" id="IPR001806">
    <property type="entry name" value="Small_GTPase"/>
</dbReference>
<dbReference type="GO" id="GO:0005525">
    <property type="term" value="F:GTP binding"/>
    <property type="evidence" value="ECO:0007669"/>
    <property type="project" value="InterPro"/>
</dbReference>
<dbReference type="PROSITE" id="PS51421">
    <property type="entry name" value="RAS"/>
    <property type="match status" value="1"/>
</dbReference>
<feature type="non-terminal residue" evidence="2">
    <location>
        <position position="1"/>
    </location>
</feature>
<dbReference type="PANTHER" id="PTHR47979">
    <property type="entry name" value="DRAB11-RELATED"/>
    <property type="match status" value="1"/>
</dbReference>
<dbReference type="NCBIfam" id="TIGR00231">
    <property type="entry name" value="small_GTP"/>
    <property type="match status" value="1"/>
</dbReference>
<dbReference type="AlphaFoldDB" id="A0AAD5S079"/>
<reference evidence="2" key="1">
    <citation type="submission" date="2020-05" db="EMBL/GenBank/DDBJ databases">
        <title>Phylogenomic resolution of chytrid fungi.</title>
        <authorList>
            <person name="Stajich J.E."/>
            <person name="Amses K."/>
            <person name="Simmons R."/>
            <person name="Seto K."/>
            <person name="Myers J."/>
            <person name="Bonds A."/>
            <person name="Quandt C.A."/>
            <person name="Barry K."/>
            <person name="Liu P."/>
            <person name="Grigoriev I."/>
            <person name="Longcore J.E."/>
            <person name="James T.Y."/>
        </authorList>
    </citation>
    <scope>NUCLEOTIDE SEQUENCE</scope>
    <source>
        <strain evidence="2">JEL0318</strain>
    </source>
</reference>
<dbReference type="PRINTS" id="PR00449">
    <property type="entry name" value="RASTRNSFRMNG"/>
</dbReference>
<dbReference type="InterPro" id="IPR027417">
    <property type="entry name" value="P-loop_NTPase"/>
</dbReference>
<dbReference type="FunFam" id="3.40.50.300:FF:001447">
    <property type="entry name" value="Ras-related protein Rab-1B"/>
    <property type="match status" value="1"/>
</dbReference>
<gene>
    <name evidence="2" type="primary">RAB25</name>
    <name evidence="2" type="ORF">HK097_005433</name>
</gene>
<dbReference type="SUPFAM" id="SSF52540">
    <property type="entry name" value="P-loop containing nucleoside triphosphate hydrolases"/>
    <property type="match status" value="1"/>
</dbReference>
<dbReference type="InterPro" id="IPR050209">
    <property type="entry name" value="Rab_GTPases_membrane_traffic"/>
</dbReference>
<evidence type="ECO:0000256" key="1">
    <source>
        <dbReference type="ARBA" id="ARBA00006270"/>
    </source>
</evidence>
<dbReference type="SMART" id="SM00173">
    <property type="entry name" value="RAS"/>
    <property type="match status" value="1"/>
</dbReference>
<dbReference type="SMART" id="SM00175">
    <property type="entry name" value="RAB"/>
    <property type="match status" value="1"/>
</dbReference>
<dbReference type="Proteomes" id="UP001212841">
    <property type="component" value="Unassembled WGS sequence"/>
</dbReference>
<accession>A0AAD5S079</accession>
<protein>
    <submittedName>
        <fullName evidence="2">Ras- protein Rab-25</fullName>
    </submittedName>
</protein>
<dbReference type="PROSITE" id="PS51419">
    <property type="entry name" value="RAB"/>
    <property type="match status" value="1"/>
</dbReference>
<name>A0AAD5S079_9FUNG</name>
<dbReference type="EMBL" id="JADGJD010002548">
    <property type="protein sequence ID" value="KAJ3031586.1"/>
    <property type="molecule type" value="Genomic_DNA"/>
</dbReference>
<dbReference type="Pfam" id="PF00071">
    <property type="entry name" value="Ras"/>
    <property type="match status" value="1"/>
</dbReference>
<keyword evidence="3" id="KW-1185">Reference proteome</keyword>
<comment type="caution">
    <text evidence="2">The sequence shown here is derived from an EMBL/GenBank/DDBJ whole genome shotgun (WGS) entry which is preliminary data.</text>
</comment>